<gene>
    <name evidence="2" type="ORF">P280DRAFT_524482</name>
</gene>
<evidence type="ECO:0000313" key="2">
    <source>
        <dbReference type="EMBL" id="KAF2634054.1"/>
    </source>
</evidence>
<name>A0A6A6RJB3_9PLEO</name>
<organism evidence="2 3">
    <name type="scientific">Massarina eburnea CBS 473.64</name>
    <dbReference type="NCBI Taxonomy" id="1395130"/>
    <lineage>
        <taxon>Eukaryota</taxon>
        <taxon>Fungi</taxon>
        <taxon>Dikarya</taxon>
        <taxon>Ascomycota</taxon>
        <taxon>Pezizomycotina</taxon>
        <taxon>Dothideomycetes</taxon>
        <taxon>Pleosporomycetidae</taxon>
        <taxon>Pleosporales</taxon>
        <taxon>Massarineae</taxon>
        <taxon>Massarinaceae</taxon>
        <taxon>Massarina</taxon>
    </lineage>
</organism>
<proteinExistence type="predicted"/>
<feature type="region of interest" description="Disordered" evidence="1">
    <location>
        <begin position="1"/>
        <end position="51"/>
    </location>
</feature>
<evidence type="ECO:0000313" key="3">
    <source>
        <dbReference type="Proteomes" id="UP000799753"/>
    </source>
</evidence>
<keyword evidence="3" id="KW-1185">Reference proteome</keyword>
<protein>
    <submittedName>
        <fullName evidence="2">Uncharacterized protein</fullName>
    </submittedName>
</protein>
<sequence length="338" mass="38615">MSIHINTNHNGTGYRSIYMDPNSDNNPETTTPSMTDWEENNDPDVLEDDPNDWENYRSYSLDFAYEAAGTLPKDFFLSWGPDPSRYSSELVKGTGEVCISGSKIPLGGTLGTLEILPPEIRSKIYEYAMDDHPEEFRVSPACRKVKVKSLKSPYSMVVNVLPAAFLSSEKLLNEGAQAYLRLTLFTFKDNYGIDQFMKFLQNFPVDHFAVHVRRLHFNTTNQTWIMDKQKMSNLALACPGLREISVSIWDYEVVDFAGNRSHFYRSGELELCFAKCDRHFQFTKFLDHPTLKVFKLDCYPSHQRGPWFFGNTYVTNFVLQGLKDAAAERGKSIAIVKA</sequence>
<accession>A0A6A6RJB3</accession>
<feature type="compositionally biased region" description="Polar residues" evidence="1">
    <location>
        <begin position="22"/>
        <end position="34"/>
    </location>
</feature>
<dbReference type="AlphaFoldDB" id="A0A6A6RJB3"/>
<reference evidence="2" key="1">
    <citation type="journal article" date="2020" name="Stud. Mycol.">
        <title>101 Dothideomycetes genomes: a test case for predicting lifestyles and emergence of pathogens.</title>
        <authorList>
            <person name="Haridas S."/>
            <person name="Albert R."/>
            <person name="Binder M."/>
            <person name="Bloem J."/>
            <person name="Labutti K."/>
            <person name="Salamov A."/>
            <person name="Andreopoulos B."/>
            <person name="Baker S."/>
            <person name="Barry K."/>
            <person name="Bills G."/>
            <person name="Bluhm B."/>
            <person name="Cannon C."/>
            <person name="Castanera R."/>
            <person name="Culley D."/>
            <person name="Daum C."/>
            <person name="Ezra D."/>
            <person name="Gonzalez J."/>
            <person name="Henrissat B."/>
            <person name="Kuo A."/>
            <person name="Liang C."/>
            <person name="Lipzen A."/>
            <person name="Lutzoni F."/>
            <person name="Magnuson J."/>
            <person name="Mondo S."/>
            <person name="Nolan M."/>
            <person name="Ohm R."/>
            <person name="Pangilinan J."/>
            <person name="Park H.-J."/>
            <person name="Ramirez L."/>
            <person name="Alfaro M."/>
            <person name="Sun H."/>
            <person name="Tritt A."/>
            <person name="Yoshinaga Y."/>
            <person name="Zwiers L.-H."/>
            <person name="Turgeon B."/>
            <person name="Goodwin S."/>
            <person name="Spatafora J."/>
            <person name="Crous P."/>
            <person name="Grigoriev I."/>
        </authorList>
    </citation>
    <scope>NUCLEOTIDE SEQUENCE</scope>
    <source>
        <strain evidence="2">CBS 473.64</strain>
    </source>
</reference>
<evidence type="ECO:0000256" key="1">
    <source>
        <dbReference type="SAM" id="MobiDB-lite"/>
    </source>
</evidence>
<feature type="compositionally biased region" description="Polar residues" evidence="1">
    <location>
        <begin position="1"/>
        <end position="13"/>
    </location>
</feature>
<dbReference type="EMBL" id="MU006884">
    <property type="protein sequence ID" value="KAF2634054.1"/>
    <property type="molecule type" value="Genomic_DNA"/>
</dbReference>
<feature type="compositionally biased region" description="Acidic residues" evidence="1">
    <location>
        <begin position="36"/>
        <end position="51"/>
    </location>
</feature>
<dbReference type="Proteomes" id="UP000799753">
    <property type="component" value="Unassembled WGS sequence"/>
</dbReference>